<name>A0ABY5GGP1_9GAMM</name>
<keyword evidence="3 6" id="KW-0378">Hydrolase</keyword>
<evidence type="ECO:0000256" key="1">
    <source>
        <dbReference type="ARBA" id="ARBA00008950"/>
    </source>
</evidence>
<dbReference type="Gene3D" id="3.60.21.10">
    <property type="match status" value="1"/>
</dbReference>
<dbReference type="NCBIfam" id="NF006988">
    <property type="entry name" value="PRK09453.1"/>
    <property type="match status" value="1"/>
</dbReference>
<dbReference type="InterPro" id="IPR024654">
    <property type="entry name" value="Calcineurin-like_PHP_lpxH"/>
</dbReference>
<keyword evidence="2 4" id="KW-0479">Metal-binding</keyword>
<dbReference type="InterPro" id="IPR000979">
    <property type="entry name" value="Phosphodiesterase_MJ0936/Vps29"/>
</dbReference>
<evidence type="ECO:0000256" key="4">
    <source>
        <dbReference type="RuleBase" id="RU362039"/>
    </source>
</evidence>
<evidence type="ECO:0000259" key="5">
    <source>
        <dbReference type="Pfam" id="PF12850"/>
    </source>
</evidence>
<feature type="domain" description="Calcineurin-like phosphoesterase" evidence="5">
    <location>
        <begin position="1"/>
        <end position="162"/>
    </location>
</feature>
<dbReference type="NCBIfam" id="TIGR00040">
    <property type="entry name" value="yfcE"/>
    <property type="match status" value="1"/>
</dbReference>
<dbReference type="Proteomes" id="UP001057998">
    <property type="component" value="Chromosome 1"/>
</dbReference>
<comment type="similarity">
    <text evidence="1 4">Belongs to the metallophosphoesterase superfamily. YfcE family.</text>
</comment>
<dbReference type="PANTHER" id="PTHR11124">
    <property type="entry name" value="VACUOLAR SORTING PROTEIN VPS29"/>
    <property type="match status" value="1"/>
</dbReference>
<comment type="cofactor">
    <cofactor evidence="4">
        <name>a divalent metal cation</name>
        <dbReference type="ChEBI" id="CHEBI:60240"/>
    </cofactor>
</comment>
<dbReference type="PROSITE" id="PS01269">
    <property type="entry name" value="UPF0025"/>
    <property type="match status" value="1"/>
</dbReference>
<evidence type="ECO:0000256" key="3">
    <source>
        <dbReference type="ARBA" id="ARBA00022801"/>
    </source>
</evidence>
<dbReference type="CDD" id="cd00841">
    <property type="entry name" value="MPP_YfcE"/>
    <property type="match status" value="1"/>
</dbReference>
<dbReference type="RefSeq" id="WP_255389696.1">
    <property type="nucleotide sequence ID" value="NZ_CP101508.1"/>
</dbReference>
<dbReference type="InterPro" id="IPR020935">
    <property type="entry name" value="PdiEstase_YfcE_CS"/>
</dbReference>
<keyword evidence="7" id="KW-1185">Reference proteome</keyword>
<organism evidence="6 7">
    <name type="scientific">Photobacterium atrarenae</name>
    <dbReference type="NCBI Taxonomy" id="865757"/>
    <lineage>
        <taxon>Bacteria</taxon>
        <taxon>Pseudomonadati</taxon>
        <taxon>Pseudomonadota</taxon>
        <taxon>Gammaproteobacteria</taxon>
        <taxon>Vibrionales</taxon>
        <taxon>Vibrionaceae</taxon>
        <taxon>Photobacterium</taxon>
    </lineage>
</organism>
<dbReference type="Pfam" id="PF12850">
    <property type="entry name" value="Metallophos_2"/>
    <property type="match status" value="1"/>
</dbReference>
<sequence length="194" mass="21172">MKLFFASDLHGCADSTRMMLTAFAQSGAEHLILLGDLLNHGPRNALPAGYAPTETAALLNQYADRIIAVRGNCDSEVDQMLLDFPMMADYNQILLADGRRLFLTHGHLYNGEKHPRLRDGDVIVSGHTHLPVAEQQGDLYLLNPGSVTIPRGEHPASYGLLENRGLLESGVPSEISTLKVVSFKGEVLRQVTLA</sequence>
<dbReference type="EMBL" id="CP101508">
    <property type="protein sequence ID" value="UTV28382.1"/>
    <property type="molecule type" value="Genomic_DNA"/>
</dbReference>
<reference evidence="6" key="1">
    <citation type="submission" date="2022-07" db="EMBL/GenBank/DDBJ databases">
        <title>Genome sequencing of Photobacterium atrarenae GJH2-4.</title>
        <authorList>
            <person name="Park S.-J."/>
        </authorList>
    </citation>
    <scope>NUCLEOTIDE SEQUENCE</scope>
    <source>
        <strain evidence="6">GJH2-4</strain>
    </source>
</reference>
<dbReference type="EC" id="3.1.4.-" evidence="4"/>
<dbReference type="SUPFAM" id="SSF56300">
    <property type="entry name" value="Metallo-dependent phosphatases"/>
    <property type="match status" value="1"/>
</dbReference>
<dbReference type="InterPro" id="IPR041802">
    <property type="entry name" value="MPP_YfcE"/>
</dbReference>
<dbReference type="GO" id="GO:0016787">
    <property type="term" value="F:hydrolase activity"/>
    <property type="evidence" value="ECO:0007669"/>
    <property type="project" value="UniProtKB-KW"/>
</dbReference>
<gene>
    <name evidence="6" type="primary">yfcE</name>
    <name evidence="6" type="ORF">NNL38_03780</name>
</gene>
<evidence type="ECO:0000313" key="6">
    <source>
        <dbReference type="EMBL" id="UTV28382.1"/>
    </source>
</evidence>
<accession>A0ABY5GGP1</accession>
<dbReference type="InterPro" id="IPR029052">
    <property type="entry name" value="Metallo-depent_PP-like"/>
</dbReference>
<evidence type="ECO:0000256" key="2">
    <source>
        <dbReference type="ARBA" id="ARBA00022723"/>
    </source>
</evidence>
<evidence type="ECO:0000313" key="7">
    <source>
        <dbReference type="Proteomes" id="UP001057998"/>
    </source>
</evidence>
<protein>
    <recommendedName>
        <fullName evidence="4">Phosphoesterase</fullName>
        <ecNumber evidence="4">3.1.4.-</ecNumber>
    </recommendedName>
</protein>
<proteinExistence type="inferred from homology"/>